<feature type="transmembrane region" description="Helical" evidence="5">
    <location>
        <begin position="261"/>
        <end position="281"/>
    </location>
</feature>
<evidence type="ECO:0000256" key="3">
    <source>
        <dbReference type="ARBA" id="ARBA00022989"/>
    </source>
</evidence>
<feature type="transmembrane region" description="Helical" evidence="5">
    <location>
        <begin position="343"/>
        <end position="365"/>
    </location>
</feature>
<keyword evidence="2 5" id="KW-0812">Transmembrane</keyword>
<dbReference type="PANTHER" id="PTHR43471:SF3">
    <property type="entry name" value="ABC TRANSPORTER PERMEASE PROTEIN NATB"/>
    <property type="match status" value="1"/>
</dbReference>
<dbReference type="RefSeq" id="WP_130491546.1">
    <property type="nucleotide sequence ID" value="NZ_SGXD01000001.1"/>
</dbReference>
<dbReference type="OrthoDB" id="3268959at2"/>
<feature type="transmembrane region" description="Helical" evidence="5">
    <location>
        <begin position="172"/>
        <end position="196"/>
    </location>
</feature>
<gene>
    <name evidence="7" type="ORF">EV189_0722</name>
</gene>
<comment type="caution">
    <text evidence="7">The sequence shown here is derived from an EMBL/GenBank/DDBJ whole genome shotgun (WGS) entry which is preliminary data.</text>
</comment>
<dbReference type="GO" id="GO:0016020">
    <property type="term" value="C:membrane"/>
    <property type="evidence" value="ECO:0007669"/>
    <property type="project" value="UniProtKB-SubCell"/>
</dbReference>
<feature type="domain" description="ABC-2 type transporter transmembrane" evidence="6">
    <location>
        <begin position="130"/>
        <end position="366"/>
    </location>
</feature>
<feature type="transmembrane region" description="Helical" evidence="5">
    <location>
        <begin position="28"/>
        <end position="46"/>
    </location>
</feature>
<keyword evidence="8" id="KW-1185">Reference proteome</keyword>
<feature type="transmembrane region" description="Helical" evidence="5">
    <location>
        <begin position="216"/>
        <end position="249"/>
    </location>
</feature>
<feature type="transmembrane region" description="Helical" evidence="5">
    <location>
        <begin position="293"/>
        <end position="311"/>
    </location>
</feature>
<dbReference type="InterPro" id="IPR013525">
    <property type="entry name" value="ABC2_TM"/>
</dbReference>
<keyword evidence="4 5" id="KW-0472">Membrane</keyword>
<dbReference type="EMBL" id="SGXD01000001">
    <property type="protein sequence ID" value="RZS91480.1"/>
    <property type="molecule type" value="Genomic_DNA"/>
</dbReference>
<dbReference type="Proteomes" id="UP000293638">
    <property type="component" value="Unassembled WGS sequence"/>
</dbReference>
<dbReference type="Pfam" id="PF12698">
    <property type="entry name" value="ABC2_membrane_3"/>
    <property type="match status" value="1"/>
</dbReference>
<evidence type="ECO:0000256" key="2">
    <source>
        <dbReference type="ARBA" id="ARBA00022692"/>
    </source>
</evidence>
<dbReference type="AlphaFoldDB" id="A0A4Q7NWU6"/>
<evidence type="ECO:0000256" key="5">
    <source>
        <dbReference type="SAM" id="Phobius"/>
    </source>
</evidence>
<protein>
    <submittedName>
        <fullName evidence="7">ABC-2 type transport system permease protein</fullName>
    </submittedName>
</protein>
<evidence type="ECO:0000313" key="7">
    <source>
        <dbReference type="EMBL" id="RZS91480.1"/>
    </source>
</evidence>
<evidence type="ECO:0000256" key="1">
    <source>
        <dbReference type="ARBA" id="ARBA00004141"/>
    </source>
</evidence>
<organism evidence="7 8">
    <name type="scientific">Motilibacter rhizosphaerae</name>
    <dbReference type="NCBI Taxonomy" id="598652"/>
    <lineage>
        <taxon>Bacteria</taxon>
        <taxon>Bacillati</taxon>
        <taxon>Actinomycetota</taxon>
        <taxon>Actinomycetes</taxon>
        <taxon>Motilibacterales</taxon>
        <taxon>Motilibacteraceae</taxon>
        <taxon>Motilibacter</taxon>
    </lineage>
</organism>
<keyword evidence="3 5" id="KW-1133">Transmembrane helix</keyword>
<dbReference type="PANTHER" id="PTHR43471">
    <property type="entry name" value="ABC TRANSPORTER PERMEASE"/>
    <property type="match status" value="1"/>
</dbReference>
<name>A0A4Q7NWU6_9ACTN</name>
<evidence type="ECO:0000313" key="8">
    <source>
        <dbReference type="Proteomes" id="UP000293638"/>
    </source>
</evidence>
<accession>A0A4Q7NWU6</accession>
<dbReference type="GO" id="GO:0140359">
    <property type="term" value="F:ABC-type transporter activity"/>
    <property type="evidence" value="ECO:0007669"/>
    <property type="project" value="InterPro"/>
</dbReference>
<proteinExistence type="predicted"/>
<evidence type="ECO:0000259" key="6">
    <source>
        <dbReference type="Pfam" id="PF12698"/>
    </source>
</evidence>
<comment type="subcellular location">
    <subcellularLocation>
        <location evidence="1">Membrane</location>
        <topology evidence="1">Multi-pass membrane protein</topology>
    </subcellularLocation>
</comment>
<sequence length="397" mass="41224">MSAQPVSFVGATRLVAGREITSRARDKGFLISTGITLAILLAVLVISKLTSGGTTTYHVGLEPGAGVSAQSLQTQGKAVGVQVRVRSGGTDALLRKGKLDAVVGASGVRVHKELPDRLRAVIDATQQQAVATQRLQQQGIDPAKVQQAFAVTPLRVTALDPPDKRSDRRKEVAFVGTLLLYGQLLTYGIWVAFGVAEEKSSRVVEVLLSAVPPRALLAGKIVGIGLLGLGQLLLLTVVSLGVAAALGVVSIDSDVLLPTGIVLAWFLLGFAFYATAYAAAAARVSRQEDVQNVTSPMTFALVGSFFAAVYASNNSDATLAKVLAVVPPFSALVNPPLVAGGGATAWMVALAVVLMLGAIAGLVVVGARLYEGAVLHTGSVLSWRSAWRSSRTRTTPS</sequence>
<reference evidence="7 8" key="1">
    <citation type="submission" date="2019-02" db="EMBL/GenBank/DDBJ databases">
        <title>Genomic Encyclopedia of Type Strains, Phase IV (KMG-IV): sequencing the most valuable type-strain genomes for metagenomic binning, comparative biology and taxonomic classification.</title>
        <authorList>
            <person name="Goeker M."/>
        </authorList>
    </citation>
    <scope>NUCLEOTIDE SEQUENCE [LARGE SCALE GENOMIC DNA]</scope>
    <source>
        <strain evidence="7 8">DSM 45622</strain>
    </source>
</reference>
<evidence type="ECO:0000256" key="4">
    <source>
        <dbReference type="ARBA" id="ARBA00023136"/>
    </source>
</evidence>
<feature type="transmembrane region" description="Helical" evidence="5">
    <location>
        <begin position="318"/>
        <end position="337"/>
    </location>
</feature>